<evidence type="ECO:0000313" key="3">
    <source>
        <dbReference type="EMBL" id="PTB90278.1"/>
    </source>
</evidence>
<dbReference type="PANTHER" id="PTHR22935:SF95">
    <property type="entry name" value="BETA-LACTAMASE-LIKE 1-RELATED"/>
    <property type="match status" value="1"/>
</dbReference>
<dbReference type="InterPro" id="IPR051478">
    <property type="entry name" value="Beta-lactamase-like_AB/R"/>
</dbReference>
<dbReference type="EMBL" id="PYVG01000002">
    <property type="protein sequence ID" value="PTB90278.1"/>
    <property type="molecule type" value="Genomic_DNA"/>
</dbReference>
<dbReference type="PROSITE" id="PS51257">
    <property type="entry name" value="PROKAR_LIPOPROTEIN"/>
    <property type="match status" value="1"/>
</dbReference>
<comment type="caution">
    <text evidence="3">The sequence shown here is derived from an EMBL/GenBank/DDBJ whole genome shotgun (WGS) entry which is preliminary data.</text>
</comment>
<sequence length="443" mass="47637">MPTGRHTGVPARQQGRKIMKKLIIALASLMVVACGSYDTAQLQAIPADVKQSIHAAVDNGHRPAVVVGLINPQGVHFYAYGNTHADGATPISAQSQFAISSLTKLFTAQVLEEAVASGAVALNTQLTAIWPGLVDNADTQLIHLANHTAALPRNIGNDVLVSNSTEGLLQALTRSSQLPAEHEYSSVGMAILAQSLAQSTQSEFVTLLNESVIEPLGLEHTSYTPNLELLAGFHAGMTPLETPAATPSVAYGAGGLYSTPADLARFLQNQILQQRSLGWHRHDSNGYTAFYHGGEGSGHQTFMAYRPDNQVGVVLLTNTSADDALQDIALHLIDPRLELPSFEHPPYQRLSDADLAAFVGTYLLAENSANNTITLTSQEGRLIYHERTPEGETVRRSPLFAIDAHRFELQDVPVTIAFDEESPDANALLIFGDQKLTLTRATN</sequence>
<accession>A0A2T4D927</accession>
<dbReference type="PANTHER" id="PTHR22935">
    <property type="entry name" value="PENICILLIN-BINDING PROTEIN"/>
    <property type="match status" value="1"/>
</dbReference>
<evidence type="ECO:0000256" key="1">
    <source>
        <dbReference type="ARBA" id="ARBA00038473"/>
    </source>
</evidence>
<name>A0A2T4D927_9GAMM</name>
<dbReference type="InterPro" id="IPR012338">
    <property type="entry name" value="Beta-lactam/transpept-like"/>
</dbReference>
<evidence type="ECO:0000313" key="4">
    <source>
        <dbReference type="Proteomes" id="UP000241514"/>
    </source>
</evidence>
<dbReference type="Proteomes" id="UP000241514">
    <property type="component" value="Unassembled WGS sequence"/>
</dbReference>
<gene>
    <name evidence="3" type="ORF">C9928_00735</name>
</gene>
<feature type="domain" description="Beta-lactamase-related" evidence="2">
    <location>
        <begin position="50"/>
        <end position="324"/>
    </location>
</feature>
<evidence type="ECO:0000259" key="2">
    <source>
        <dbReference type="Pfam" id="PF00144"/>
    </source>
</evidence>
<organism evidence="3 4">
    <name type="scientific">Pseudidiomarina aestuarii</name>
    <dbReference type="NCBI Taxonomy" id="624146"/>
    <lineage>
        <taxon>Bacteria</taxon>
        <taxon>Pseudomonadati</taxon>
        <taxon>Pseudomonadota</taxon>
        <taxon>Gammaproteobacteria</taxon>
        <taxon>Alteromonadales</taxon>
        <taxon>Idiomarinaceae</taxon>
        <taxon>Pseudidiomarina</taxon>
    </lineage>
</organism>
<reference evidence="3 4" key="1">
    <citation type="submission" date="2018-03" db="EMBL/GenBank/DDBJ databases">
        <title>Cross-interface Injection: A General Nanoliter Liquid Handling Method Applied to Single Cells Genome Amplification Automated Nanoliter Liquid Handling Applied to Single Cell Multiple Displacement Amplification.</title>
        <authorList>
            <person name="Yun J."/>
            <person name="Xu P."/>
            <person name="Xu J."/>
            <person name="Dai X."/>
            <person name="Wang Y."/>
            <person name="Zheng X."/>
            <person name="Cao C."/>
            <person name="Yi Q."/>
            <person name="Zhu Y."/>
            <person name="Wang L."/>
            <person name="Dong Z."/>
            <person name="Huang Y."/>
            <person name="Huang L."/>
            <person name="Du W."/>
        </authorList>
    </citation>
    <scope>NUCLEOTIDE SEQUENCE [LARGE SCALE GENOMIC DNA]</scope>
    <source>
        <strain evidence="3 4">A9-4</strain>
    </source>
</reference>
<dbReference type="SUPFAM" id="SSF56601">
    <property type="entry name" value="beta-lactamase/transpeptidase-like"/>
    <property type="match status" value="1"/>
</dbReference>
<dbReference type="Pfam" id="PF00144">
    <property type="entry name" value="Beta-lactamase"/>
    <property type="match status" value="1"/>
</dbReference>
<dbReference type="Gene3D" id="3.40.710.10">
    <property type="entry name" value="DD-peptidase/beta-lactamase superfamily"/>
    <property type="match status" value="1"/>
</dbReference>
<dbReference type="AlphaFoldDB" id="A0A2T4D927"/>
<dbReference type="InterPro" id="IPR001466">
    <property type="entry name" value="Beta-lactam-related"/>
</dbReference>
<comment type="similarity">
    <text evidence="1">Belongs to the beta-lactamase family.</text>
</comment>
<proteinExistence type="inferred from homology"/>
<protein>
    <recommendedName>
        <fullName evidence="2">Beta-lactamase-related domain-containing protein</fullName>
    </recommendedName>
</protein>